<name>K1PX49_MAGGI</name>
<dbReference type="EMBL" id="JH817307">
    <property type="protein sequence ID" value="EKC20970.1"/>
    <property type="molecule type" value="Genomic_DNA"/>
</dbReference>
<evidence type="ECO:0000313" key="1">
    <source>
        <dbReference type="EMBL" id="EKC20970.1"/>
    </source>
</evidence>
<reference evidence="1" key="1">
    <citation type="journal article" date="2012" name="Nature">
        <title>The oyster genome reveals stress adaptation and complexity of shell formation.</title>
        <authorList>
            <person name="Zhang G."/>
            <person name="Fang X."/>
            <person name="Guo X."/>
            <person name="Li L."/>
            <person name="Luo R."/>
            <person name="Xu F."/>
            <person name="Yang P."/>
            <person name="Zhang L."/>
            <person name="Wang X."/>
            <person name="Qi H."/>
            <person name="Xiong Z."/>
            <person name="Que H."/>
            <person name="Xie Y."/>
            <person name="Holland P.W."/>
            <person name="Paps J."/>
            <person name="Zhu Y."/>
            <person name="Wu F."/>
            <person name="Chen Y."/>
            <person name="Wang J."/>
            <person name="Peng C."/>
            <person name="Meng J."/>
            <person name="Yang L."/>
            <person name="Liu J."/>
            <person name="Wen B."/>
            <person name="Zhang N."/>
            <person name="Huang Z."/>
            <person name="Zhu Q."/>
            <person name="Feng Y."/>
            <person name="Mount A."/>
            <person name="Hedgecock D."/>
            <person name="Xu Z."/>
            <person name="Liu Y."/>
            <person name="Domazet-Loso T."/>
            <person name="Du Y."/>
            <person name="Sun X."/>
            <person name="Zhang S."/>
            <person name="Liu B."/>
            <person name="Cheng P."/>
            <person name="Jiang X."/>
            <person name="Li J."/>
            <person name="Fan D."/>
            <person name="Wang W."/>
            <person name="Fu W."/>
            <person name="Wang T."/>
            <person name="Wang B."/>
            <person name="Zhang J."/>
            <person name="Peng Z."/>
            <person name="Li Y."/>
            <person name="Li N."/>
            <person name="Wang J."/>
            <person name="Chen M."/>
            <person name="He Y."/>
            <person name="Tan F."/>
            <person name="Song X."/>
            <person name="Zheng Q."/>
            <person name="Huang R."/>
            <person name="Yang H."/>
            <person name="Du X."/>
            <person name="Chen L."/>
            <person name="Yang M."/>
            <person name="Gaffney P.M."/>
            <person name="Wang S."/>
            <person name="Luo L."/>
            <person name="She Z."/>
            <person name="Ming Y."/>
            <person name="Huang W."/>
            <person name="Zhang S."/>
            <person name="Huang B."/>
            <person name="Zhang Y."/>
            <person name="Qu T."/>
            <person name="Ni P."/>
            <person name="Miao G."/>
            <person name="Wang J."/>
            <person name="Wang Q."/>
            <person name="Steinberg C.E."/>
            <person name="Wang H."/>
            <person name="Li N."/>
            <person name="Qian L."/>
            <person name="Zhang G."/>
            <person name="Li Y."/>
            <person name="Yang H."/>
            <person name="Liu X."/>
            <person name="Wang J."/>
            <person name="Yin Y."/>
            <person name="Wang J."/>
        </authorList>
    </citation>
    <scope>NUCLEOTIDE SEQUENCE [LARGE SCALE GENOMIC DNA]</scope>
    <source>
        <strain evidence="1">05x7-T-G4-1.051#20</strain>
    </source>
</reference>
<accession>K1PX49</accession>
<dbReference type="InParanoid" id="K1PX49"/>
<dbReference type="AlphaFoldDB" id="K1PX49"/>
<organism evidence="1">
    <name type="scientific">Magallana gigas</name>
    <name type="common">Pacific oyster</name>
    <name type="synonym">Crassostrea gigas</name>
    <dbReference type="NCBI Taxonomy" id="29159"/>
    <lineage>
        <taxon>Eukaryota</taxon>
        <taxon>Metazoa</taxon>
        <taxon>Spiralia</taxon>
        <taxon>Lophotrochozoa</taxon>
        <taxon>Mollusca</taxon>
        <taxon>Bivalvia</taxon>
        <taxon>Autobranchia</taxon>
        <taxon>Pteriomorphia</taxon>
        <taxon>Ostreida</taxon>
        <taxon>Ostreoidea</taxon>
        <taxon>Ostreidae</taxon>
        <taxon>Magallana</taxon>
    </lineage>
</organism>
<proteinExistence type="predicted"/>
<gene>
    <name evidence="1" type="ORF">CGI_10004984</name>
</gene>
<dbReference type="HOGENOM" id="CLU_1361611_0_0_1"/>
<protein>
    <submittedName>
        <fullName evidence="1">Uncharacterized protein</fullName>
    </submittedName>
</protein>
<sequence>MFPHTGFTQMYVTNVTVHRGAGVSQRRHRNTSWAQVLGYMIISCLSLEYLGAVLLKFVSSGHQPYFENGRRNIPLELQINVMQTASYNVLILWICLLQTAIGDYDVSVKLLEYNRKEDCSCDQLAMVRCHECDVYFKTCVQPLSPTQRLCLYCRLATSRDYHVTHRGYLNECVAVTAFSSLAEFKRRGIAGVKYDLVCGLP</sequence>